<dbReference type="AlphaFoldDB" id="A0A4T0ITJ1"/>
<dbReference type="EMBL" id="SPOI01000186">
    <property type="protein sequence ID" value="TIB33316.1"/>
    <property type="molecule type" value="Genomic_DNA"/>
</dbReference>
<evidence type="ECO:0000313" key="3">
    <source>
        <dbReference type="Proteomes" id="UP000310689"/>
    </source>
</evidence>
<protein>
    <submittedName>
        <fullName evidence="2">Uncharacterized protein</fullName>
    </submittedName>
</protein>
<feature type="compositionally biased region" description="Low complexity" evidence="1">
    <location>
        <begin position="217"/>
        <end position="233"/>
    </location>
</feature>
<evidence type="ECO:0000256" key="1">
    <source>
        <dbReference type="SAM" id="MobiDB-lite"/>
    </source>
</evidence>
<feature type="compositionally biased region" description="Low complexity" evidence="1">
    <location>
        <begin position="157"/>
        <end position="169"/>
    </location>
</feature>
<feature type="region of interest" description="Disordered" evidence="1">
    <location>
        <begin position="156"/>
        <end position="243"/>
    </location>
</feature>
<comment type="caution">
    <text evidence="2">The sequence shown here is derived from an EMBL/GenBank/DDBJ whole genome shotgun (WGS) entry which is preliminary data.</text>
</comment>
<feature type="compositionally biased region" description="Basic residues" evidence="1">
    <location>
        <begin position="73"/>
        <end position="90"/>
    </location>
</feature>
<reference evidence="2 3" key="1">
    <citation type="submission" date="2019-03" db="EMBL/GenBank/DDBJ databases">
        <title>Sequencing 23 genomes of Wallemia ichthyophaga.</title>
        <authorList>
            <person name="Gostincar C."/>
        </authorList>
    </citation>
    <scope>NUCLEOTIDE SEQUENCE [LARGE SCALE GENOMIC DNA]</scope>
    <source>
        <strain evidence="2 3">EXF-6200</strain>
    </source>
</reference>
<dbReference type="Proteomes" id="UP000310689">
    <property type="component" value="Unassembled WGS sequence"/>
</dbReference>
<evidence type="ECO:0000313" key="2">
    <source>
        <dbReference type="EMBL" id="TIB33316.1"/>
    </source>
</evidence>
<dbReference type="OMA" id="QSHESQP"/>
<gene>
    <name evidence="2" type="ORF">E3P86_03005</name>
</gene>
<name>A0A4T0ITJ1_WALIC</name>
<feature type="compositionally biased region" description="Basic and acidic residues" evidence="1">
    <location>
        <begin position="91"/>
        <end position="100"/>
    </location>
</feature>
<organism evidence="2 3">
    <name type="scientific">Wallemia ichthyophaga</name>
    <dbReference type="NCBI Taxonomy" id="245174"/>
    <lineage>
        <taxon>Eukaryota</taxon>
        <taxon>Fungi</taxon>
        <taxon>Dikarya</taxon>
        <taxon>Basidiomycota</taxon>
        <taxon>Wallemiomycotina</taxon>
        <taxon>Wallemiomycetes</taxon>
        <taxon>Wallemiales</taxon>
        <taxon>Wallemiaceae</taxon>
        <taxon>Wallemia</taxon>
    </lineage>
</organism>
<feature type="compositionally biased region" description="Polar residues" evidence="1">
    <location>
        <begin position="172"/>
        <end position="187"/>
    </location>
</feature>
<feature type="region of interest" description="Disordered" evidence="1">
    <location>
        <begin position="62"/>
        <end position="100"/>
    </location>
</feature>
<accession>A0A4T0ITJ1</accession>
<sequence length="243" mass="27195">MSTATEAQKNLLYRHRLAHELSELCPEYSGYSHLLFRAGVEKSEQSIPKQHSELYPHCPKCGSMRRSVTTSTRSRRSIASAKKKLRRKQRKAQEHGEQGSKEGDIIRNYIIAHCLTCHFVYSLPGSSVSNIRDYESRKRKYLSDLTYDPSIILEEMSSGGSASSSRAASPMPVSQQSHESQPQTNTSNKKRKKGKHPSSLQELLARNKVREMDKNSKSNTNSNSSSQPNTPSSGLGAFLSSYD</sequence>
<proteinExistence type="predicted"/>